<keyword evidence="1" id="KW-1133">Transmembrane helix</keyword>
<dbReference type="RefSeq" id="WP_002399637.1">
    <property type="nucleotide sequence ID" value="NZ_AP031218.1"/>
</dbReference>
<proteinExistence type="predicted"/>
<reference evidence="2 3" key="1">
    <citation type="submission" date="2023-03" db="EMBL/GenBank/DDBJ databases">
        <title>Complete genome sequence of an Enterococcus faecalis urinary isolate.</title>
        <authorList>
            <person name="Brauer A.L."/>
            <person name="Armbruster C.E."/>
        </authorList>
    </citation>
    <scope>NUCLEOTIDE SEQUENCE [LARGE SCALE GENOMIC DNA]</scope>
    <source>
        <strain evidence="2 3">3143</strain>
    </source>
</reference>
<evidence type="ECO:0000313" key="3">
    <source>
        <dbReference type="Proteomes" id="UP001222182"/>
    </source>
</evidence>
<dbReference type="Proteomes" id="UP001222182">
    <property type="component" value="Chromosome"/>
</dbReference>
<sequence length="47" mass="5575">MAISSEFYKDLSKVEKKIWGITVREFKAYVCFVFIGIFLLLEVFFFA</sequence>
<evidence type="ECO:0000256" key="1">
    <source>
        <dbReference type="SAM" id="Phobius"/>
    </source>
</evidence>
<feature type="transmembrane region" description="Helical" evidence="1">
    <location>
        <begin position="26"/>
        <end position="46"/>
    </location>
</feature>
<evidence type="ECO:0000313" key="2">
    <source>
        <dbReference type="EMBL" id="WER43202.1"/>
    </source>
</evidence>
<keyword evidence="1" id="KW-0812">Transmembrane</keyword>
<accession>A0ABD7XPJ4</accession>
<gene>
    <name evidence="2" type="ORF">P0083_02585</name>
</gene>
<dbReference type="AlphaFoldDB" id="A0ABD7XPJ4"/>
<keyword evidence="1" id="KW-0472">Membrane</keyword>
<organism evidence="2 3">
    <name type="scientific">Enterococcus faecalis</name>
    <name type="common">Streptococcus faecalis</name>
    <dbReference type="NCBI Taxonomy" id="1351"/>
    <lineage>
        <taxon>Bacteria</taxon>
        <taxon>Bacillati</taxon>
        <taxon>Bacillota</taxon>
        <taxon>Bacilli</taxon>
        <taxon>Lactobacillales</taxon>
        <taxon>Enterococcaceae</taxon>
        <taxon>Enterococcus</taxon>
    </lineage>
</organism>
<protein>
    <submittedName>
        <fullName evidence="2">PrgI family protein</fullName>
    </submittedName>
</protein>
<dbReference type="EMBL" id="CP119528">
    <property type="protein sequence ID" value="WER43202.1"/>
    <property type="molecule type" value="Genomic_DNA"/>
</dbReference>
<name>A0ABD7XPJ4_ENTFL</name>